<feature type="domain" description="BPL/LPL catalytic" evidence="1">
    <location>
        <begin position="33"/>
        <end position="221"/>
    </location>
</feature>
<dbReference type="Pfam" id="PF21948">
    <property type="entry name" value="LplA-B_cat"/>
    <property type="match status" value="1"/>
</dbReference>
<evidence type="ECO:0000313" key="3">
    <source>
        <dbReference type="Proteomes" id="UP000266426"/>
    </source>
</evidence>
<gene>
    <name evidence="2" type="ORF">C4541_13595</name>
</gene>
<proteinExistence type="predicted"/>
<reference evidence="2 3" key="1">
    <citation type="journal article" date="2017" name="ISME J.">
        <title>Energy and carbon metabolisms in a deep terrestrial subsurface fluid microbial community.</title>
        <authorList>
            <person name="Momper L."/>
            <person name="Jungbluth S.P."/>
            <person name="Lee M.D."/>
            <person name="Amend J.P."/>
        </authorList>
    </citation>
    <scope>NUCLEOTIDE SEQUENCE [LARGE SCALE GENOMIC DNA]</scope>
    <source>
        <strain evidence="2">SURF_26</strain>
    </source>
</reference>
<accession>A0A3A4QTF0</accession>
<name>A0A3A4QTF0_9BACT</name>
<comment type="caution">
    <text evidence="2">The sequence shown here is derived from an EMBL/GenBank/DDBJ whole genome shotgun (WGS) entry which is preliminary data.</text>
</comment>
<dbReference type="Proteomes" id="UP000266426">
    <property type="component" value="Unassembled WGS sequence"/>
</dbReference>
<protein>
    <submittedName>
        <fullName evidence="2">Lipoate--protein ligase family protein</fullName>
    </submittedName>
</protein>
<dbReference type="Gene3D" id="3.30.930.10">
    <property type="entry name" value="Bira Bifunctional Protein, Domain 2"/>
    <property type="match status" value="1"/>
</dbReference>
<dbReference type="InterPro" id="IPR045864">
    <property type="entry name" value="aa-tRNA-synth_II/BPL/LPL"/>
</dbReference>
<dbReference type="EMBL" id="QZJZ01000105">
    <property type="protein sequence ID" value="RJP55936.1"/>
    <property type="molecule type" value="Genomic_DNA"/>
</dbReference>
<dbReference type="InterPro" id="IPR004143">
    <property type="entry name" value="BPL_LPL_catalytic"/>
</dbReference>
<dbReference type="PANTHER" id="PTHR43679">
    <property type="entry name" value="OCTANOYLTRANSFERASE LIPM-RELATED"/>
    <property type="match status" value="1"/>
</dbReference>
<dbReference type="InterPro" id="IPR050664">
    <property type="entry name" value="Octanoyltrans_LipM/LipL"/>
</dbReference>
<dbReference type="PROSITE" id="PS51733">
    <property type="entry name" value="BPL_LPL_CATALYTIC"/>
    <property type="match status" value="1"/>
</dbReference>
<evidence type="ECO:0000259" key="1">
    <source>
        <dbReference type="PROSITE" id="PS51733"/>
    </source>
</evidence>
<dbReference type="PANTHER" id="PTHR43679:SF2">
    <property type="entry name" value="OCTANOYL-[GCVH]:PROTEIN N-OCTANOYLTRANSFERASE"/>
    <property type="match status" value="1"/>
</dbReference>
<dbReference type="AlphaFoldDB" id="A0A3A4QTF0"/>
<keyword evidence="2" id="KW-0436">Ligase</keyword>
<organism evidence="2 3">
    <name type="scientific">Candidatus Auribacter fodinae</name>
    <dbReference type="NCBI Taxonomy" id="2093366"/>
    <lineage>
        <taxon>Bacteria</taxon>
        <taxon>Pseudomonadati</taxon>
        <taxon>Candidatus Auribacterota</taxon>
        <taxon>Candidatus Auribacteria</taxon>
        <taxon>Candidatus Auribacterales</taxon>
        <taxon>Candidatus Auribacteraceae</taxon>
        <taxon>Candidatus Auribacter</taxon>
    </lineage>
</organism>
<evidence type="ECO:0000313" key="2">
    <source>
        <dbReference type="EMBL" id="RJP55936.1"/>
    </source>
</evidence>
<sequence length="244" mass="27615">MADNVQWRLFIDTDHDPYWNMAVDESLLISCSAGGCPTLRFYRWTGNAVSIGYFQSARKVRAELPDTENAVIVRRPTGGGAVLHGEDITFSLSCPETFFKGDVIDSYRRINGAIIKRLQGTSSLSLVDPVIPSASRQADPGFCFVQPTRYDIALDTEKVCGSAQRRRDGALLHQSAFYYKQCFRQYNSIPDNELREQFVLAIRDAISSLFGILFLELPLTDRELAAAQELYDTRYSRAEWNFSR</sequence>
<dbReference type="SUPFAM" id="SSF55681">
    <property type="entry name" value="Class II aaRS and biotin synthetases"/>
    <property type="match status" value="1"/>
</dbReference>
<dbReference type="GO" id="GO:0016874">
    <property type="term" value="F:ligase activity"/>
    <property type="evidence" value="ECO:0007669"/>
    <property type="project" value="UniProtKB-KW"/>
</dbReference>